<keyword evidence="1" id="KW-0812">Transmembrane</keyword>
<keyword evidence="1" id="KW-1133">Transmembrane helix</keyword>
<reference evidence="2 3" key="1">
    <citation type="journal article" date="2018" name="Sci. Rep.">
        <title>Genomic signatures of local adaptation to the degree of environmental predictability in rotifers.</title>
        <authorList>
            <person name="Franch-Gras L."/>
            <person name="Hahn C."/>
            <person name="Garcia-Roger E.M."/>
            <person name="Carmona M.J."/>
            <person name="Serra M."/>
            <person name="Gomez A."/>
        </authorList>
    </citation>
    <scope>NUCLEOTIDE SEQUENCE [LARGE SCALE GENOMIC DNA]</scope>
    <source>
        <strain evidence="2">HYR1</strain>
    </source>
</reference>
<protein>
    <submittedName>
        <fullName evidence="2">Uncharacterized protein</fullName>
    </submittedName>
</protein>
<sequence>MNTKMINQRNIQYRLIVNNIILNMGQQTIIFVKFVFKIGKLYFEIFEKGLSIAERIAALVDGDIKPKKVNQRGFGQKMLSITKVYGKMSDIEQKQVWSSGHLIMRNDKKGNWVFSGLIYQYIISILYINLAIKMDKSVAAKHYVKNFVFGDAIKFWYKNNSANDSPILSETTKLKHITSCI</sequence>
<accession>A0A3M7S0D0</accession>
<gene>
    <name evidence="2" type="ORF">BpHYR1_031237</name>
</gene>
<dbReference type="Proteomes" id="UP000276133">
    <property type="component" value="Unassembled WGS sequence"/>
</dbReference>
<proteinExistence type="predicted"/>
<keyword evidence="3" id="KW-1185">Reference proteome</keyword>
<evidence type="ECO:0000313" key="2">
    <source>
        <dbReference type="EMBL" id="RNA29037.1"/>
    </source>
</evidence>
<comment type="caution">
    <text evidence="2">The sequence shown here is derived from an EMBL/GenBank/DDBJ whole genome shotgun (WGS) entry which is preliminary data.</text>
</comment>
<keyword evidence="1" id="KW-0472">Membrane</keyword>
<evidence type="ECO:0000313" key="3">
    <source>
        <dbReference type="Proteomes" id="UP000276133"/>
    </source>
</evidence>
<feature type="transmembrane region" description="Helical" evidence="1">
    <location>
        <begin position="112"/>
        <end position="132"/>
    </location>
</feature>
<dbReference type="AlphaFoldDB" id="A0A3M7S0D0"/>
<organism evidence="2 3">
    <name type="scientific">Brachionus plicatilis</name>
    <name type="common">Marine rotifer</name>
    <name type="synonym">Brachionus muelleri</name>
    <dbReference type="NCBI Taxonomy" id="10195"/>
    <lineage>
        <taxon>Eukaryota</taxon>
        <taxon>Metazoa</taxon>
        <taxon>Spiralia</taxon>
        <taxon>Gnathifera</taxon>
        <taxon>Rotifera</taxon>
        <taxon>Eurotatoria</taxon>
        <taxon>Monogononta</taxon>
        <taxon>Pseudotrocha</taxon>
        <taxon>Ploima</taxon>
        <taxon>Brachionidae</taxon>
        <taxon>Brachionus</taxon>
    </lineage>
</organism>
<name>A0A3M7S0D0_BRAPC</name>
<evidence type="ECO:0000256" key="1">
    <source>
        <dbReference type="SAM" id="Phobius"/>
    </source>
</evidence>
<dbReference type="EMBL" id="REGN01002291">
    <property type="protein sequence ID" value="RNA29037.1"/>
    <property type="molecule type" value="Genomic_DNA"/>
</dbReference>